<dbReference type="EMBL" id="BMWS01000020">
    <property type="protein sequence ID" value="GGX25468.1"/>
    <property type="molecule type" value="Genomic_DNA"/>
</dbReference>
<organism evidence="1 2">
    <name type="scientific">Aquimarina muelleri</name>
    <dbReference type="NCBI Taxonomy" id="279356"/>
    <lineage>
        <taxon>Bacteria</taxon>
        <taxon>Pseudomonadati</taxon>
        <taxon>Bacteroidota</taxon>
        <taxon>Flavobacteriia</taxon>
        <taxon>Flavobacteriales</taxon>
        <taxon>Flavobacteriaceae</taxon>
        <taxon>Aquimarina</taxon>
    </lineage>
</organism>
<protein>
    <submittedName>
        <fullName evidence="1">Uncharacterized protein</fullName>
    </submittedName>
</protein>
<evidence type="ECO:0000313" key="2">
    <source>
        <dbReference type="Proteomes" id="UP000601108"/>
    </source>
</evidence>
<sequence length="402" mass="45130">MAQNIETTVITIDLSRPEKNSVKHSDGLNKLVVKNRHLLAISLENGNPFKYTYKLTYQNISLFDSDNFQFKEEEKGDDKRTGLISKGLKDIDTIQKIDLSKKENVVSELNLLKSDVDKFGLDLDDFILKISLVDNLDIEKFKKERTKKINKFNTLNLYSALIENAIEKLKIVEPAILEKLKNVKSSLEENQTKLAKTNKIDSNAYILPIDINGDNVDYVEITLERIDKSNPTTPEIYKYKIWIRGGLKIDVSAGTYITSLFDAQYSTTTTTDANGNTVNNSTITKDDAGNYDFGFGAMVNISLRGGSWIRPTINFGTLLTSNQKFQILAGGGFILGKNERWIIHGGLSMGRISEIKNTFVADGTTEYDLGQGANVPTTNKFKFGHFFGVSYNFGKQKKNKNP</sequence>
<name>A0A918N4Z9_9FLAO</name>
<proteinExistence type="predicted"/>
<accession>A0A918N4Z9</accession>
<reference evidence="1 2" key="1">
    <citation type="journal article" date="2014" name="Int. J. Syst. Evol. Microbiol.">
        <title>Complete genome sequence of Corynebacterium casei LMG S-19264T (=DSM 44701T), isolated from a smear-ripened cheese.</title>
        <authorList>
            <consortium name="US DOE Joint Genome Institute (JGI-PGF)"/>
            <person name="Walter F."/>
            <person name="Albersmeier A."/>
            <person name="Kalinowski J."/>
            <person name="Ruckert C."/>
        </authorList>
    </citation>
    <scope>NUCLEOTIDE SEQUENCE [LARGE SCALE GENOMIC DNA]</scope>
    <source>
        <strain evidence="1 2">KCTC 12285</strain>
    </source>
</reference>
<comment type="caution">
    <text evidence="1">The sequence shown here is derived from an EMBL/GenBank/DDBJ whole genome shotgun (WGS) entry which is preliminary data.</text>
</comment>
<evidence type="ECO:0000313" key="1">
    <source>
        <dbReference type="EMBL" id="GGX25468.1"/>
    </source>
</evidence>
<gene>
    <name evidence="1" type="ORF">GCM10007384_28190</name>
</gene>
<dbReference type="AlphaFoldDB" id="A0A918N4Z9"/>
<keyword evidence="2" id="KW-1185">Reference proteome</keyword>
<dbReference type="Proteomes" id="UP000601108">
    <property type="component" value="Unassembled WGS sequence"/>
</dbReference>